<dbReference type="Proteomes" id="UP001151760">
    <property type="component" value="Unassembled WGS sequence"/>
</dbReference>
<evidence type="ECO:0000313" key="1">
    <source>
        <dbReference type="EMBL" id="GJS65742.1"/>
    </source>
</evidence>
<proteinExistence type="predicted"/>
<protein>
    <submittedName>
        <fullName evidence="1">Uncharacterized protein</fullName>
    </submittedName>
</protein>
<gene>
    <name evidence="1" type="ORF">Tco_0680306</name>
</gene>
<organism evidence="1 2">
    <name type="scientific">Tanacetum coccineum</name>
    <dbReference type="NCBI Taxonomy" id="301880"/>
    <lineage>
        <taxon>Eukaryota</taxon>
        <taxon>Viridiplantae</taxon>
        <taxon>Streptophyta</taxon>
        <taxon>Embryophyta</taxon>
        <taxon>Tracheophyta</taxon>
        <taxon>Spermatophyta</taxon>
        <taxon>Magnoliopsida</taxon>
        <taxon>eudicotyledons</taxon>
        <taxon>Gunneridae</taxon>
        <taxon>Pentapetalae</taxon>
        <taxon>asterids</taxon>
        <taxon>campanulids</taxon>
        <taxon>Asterales</taxon>
        <taxon>Asteraceae</taxon>
        <taxon>Asteroideae</taxon>
        <taxon>Anthemideae</taxon>
        <taxon>Anthemidinae</taxon>
        <taxon>Tanacetum</taxon>
    </lineage>
</organism>
<reference evidence="1" key="2">
    <citation type="submission" date="2022-01" db="EMBL/GenBank/DDBJ databases">
        <authorList>
            <person name="Yamashiro T."/>
            <person name="Shiraishi A."/>
            <person name="Satake H."/>
            <person name="Nakayama K."/>
        </authorList>
    </citation>
    <scope>NUCLEOTIDE SEQUENCE</scope>
</reference>
<name>A0ABQ4XLR3_9ASTR</name>
<comment type="caution">
    <text evidence="1">The sequence shown here is derived from an EMBL/GenBank/DDBJ whole genome shotgun (WGS) entry which is preliminary data.</text>
</comment>
<keyword evidence="2" id="KW-1185">Reference proteome</keyword>
<reference evidence="1" key="1">
    <citation type="journal article" date="2022" name="Int. J. Mol. Sci.">
        <title>Draft Genome of Tanacetum Coccineum: Genomic Comparison of Closely Related Tanacetum-Family Plants.</title>
        <authorList>
            <person name="Yamashiro T."/>
            <person name="Shiraishi A."/>
            <person name="Nakayama K."/>
            <person name="Satake H."/>
        </authorList>
    </citation>
    <scope>NUCLEOTIDE SEQUENCE</scope>
</reference>
<sequence>MSMESLTRVSRHRKDAPVIRTASAAAKPCQGDSLEFYLITEVTRPQEGKRPQDDKKRLCLVDDLKEVQDSHTSQAYLNKLKPKVNDHYNISHVEVKKTSLQAQD</sequence>
<evidence type="ECO:0000313" key="2">
    <source>
        <dbReference type="Proteomes" id="UP001151760"/>
    </source>
</evidence>
<dbReference type="EMBL" id="BQNB010009599">
    <property type="protein sequence ID" value="GJS65742.1"/>
    <property type="molecule type" value="Genomic_DNA"/>
</dbReference>
<accession>A0ABQ4XLR3</accession>